<dbReference type="InterPro" id="IPR011707">
    <property type="entry name" value="Cu-oxidase-like_N"/>
</dbReference>
<reference evidence="6" key="1">
    <citation type="submission" date="2015-03" db="EMBL/GenBank/DDBJ databases">
        <authorList>
            <consortium name="Pathogen Informatics"/>
        </authorList>
    </citation>
    <scope>NUCLEOTIDE SEQUENCE [LARGE SCALE GENOMIC DNA]</scope>
    <source>
        <strain evidence="6">R148</strain>
    </source>
</reference>
<dbReference type="RefSeq" id="WP_053010158.1">
    <property type="nucleotide sequence ID" value="NZ_CWJI01000014.1"/>
</dbReference>
<dbReference type="EC" id="1.-.-.-" evidence="5"/>
<dbReference type="EMBL" id="CWJI01000014">
    <property type="protein sequence ID" value="CRY56545.1"/>
    <property type="molecule type" value="Genomic_DNA"/>
</dbReference>
<dbReference type="Proteomes" id="UP000043316">
    <property type="component" value="Unassembled WGS sequence"/>
</dbReference>
<dbReference type="Gene3D" id="2.60.40.420">
    <property type="entry name" value="Cupredoxins - blue copper proteins"/>
    <property type="match status" value="3"/>
</dbReference>
<evidence type="ECO:0000256" key="1">
    <source>
        <dbReference type="ARBA" id="ARBA00022723"/>
    </source>
</evidence>
<dbReference type="GO" id="GO:0005507">
    <property type="term" value="F:copper ion binding"/>
    <property type="evidence" value="ECO:0007669"/>
    <property type="project" value="InterPro"/>
</dbReference>
<evidence type="ECO:0000256" key="2">
    <source>
        <dbReference type="ARBA" id="ARBA00023002"/>
    </source>
</evidence>
<dbReference type="GO" id="GO:0016491">
    <property type="term" value="F:oxidoreductase activity"/>
    <property type="evidence" value="ECO:0007669"/>
    <property type="project" value="UniProtKB-KW"/>
</dbReference>
<keyword evidence="1" id="KW-0479">Metal-binding</keyword>
<protein>
    <submittedName>
        <fullName evidence="5">Multicopper oxidase</fullName>
        <ecNumber evidence="5">1.-.-.-</ecNumber>
    </submittedName>
</protein>
<dbReference type="SUPFAM" id="SSF49503">
    <property type="entry name" value="Cupredoxins"/>
    <property type="match status" value="3"/>
</dbReference>
<dbReference type="InterPro" id="IPR045087">
    <property type="entry name" value="Cu-oxidase_fam"/>
</dbReference>
<name>A0A0H5LZR9_YERIN</name>
<proteinExistence type="predicted"/>
<dbReference type="CDD" id="cd13881">
    <property type="entry name" value="CuRO_2_McoC_like"/>
    <property type="match status" value="1"/>
</dbReference>
<accession>A0A0H5LZR9</accession>
<dbReference type="AlphaFoldDB" id="A0A0H5LZR9"/>
<feature type="domain" description="Plastocyanin-like" evidence="3">
    <location>
        <begin position="379"/>
        <end position="490"/>
    </location>
</feature>
<dbReference type="Pfam" id="PF07732">
    <property type="entry name" value="Cu-oxidase_3"/>
    <property type="match status" value="1"/>
</dbReference>
<dbReference type="PROSITE" id="PS00080">
    <property type="entry name" value="MULTICOPPER_OXIDASE2"/>
    <property type="match status" value="1"/>
</dbReference>
<organism evidence="5 6">
    <name type="scientific">Yersinia intermedia</name>
    <dbReference type="NCBI Taxonomy" id="631"/>
    <lineage>
        <taxon>Bacteria</taxon>
        <taxon>Pseudomonadati</taxon>
        <taxon>Pseudomonadota</taxon>
        <taxon>Gammaproteobacteria</taxon>
        <taxon>Enterobacterales</taxon>
        <taxon>Yersiniaceae</taxon>
        <taxon>Yersinia</taxon>
    </lineage>
</organism>
<feature type="domain" description="Plastocyanin-like" evidence="4">
    <location>
        <begin position="84"/>
        <end position="189"/>
    </location>
</feature>
<dbReference type="PANTHER" id="PTHR11709">
    <property type="entry name" value="MULTI-COPPER OXIDASE"/>
    <property type="match status" value="1"/>
</dbReference>
<evidence type="ECO:0000313" key="5">
    <source>
        <dbReference type="EMBL" id="CRY56545.1"/>
    </source>
</evidence>
<dbReference type="InterPro" id="IPR008972">
    <property type="entry name" value="Cupredoxin"/>
</dbReference>
<dbReference type="InterPro" id="IPR011706">
    <property type="entry name" value="Cu-oxidase_C"/>
</dbReference>
<sequence>MERRQFFKYSLSSLVLGSLFHQAKAVETPHIHVPNVDLLPENALVSGQPFKPLAKLTNESTNKGEFVAELTAEECAVQLTHNTAPTTCYTYNQQVPGPLIELEAGMKVRITFINNLKVPSTIHWHGLPVPPDQDGGPDDPVAPGTTKVYTFQLPDSISGTYWYHPHPLEGAAEQVAKGLVGPIVIRDPQESLGHLPEVHWVISDLRLDSSGKVPPHNYADWVDGREGEHVLLNGQHKPHMTLTSQQRVRIWNMCSARYLNLSLPGCQLIQIGSDGGLIEKALPPQHDILLSPAERMEVLITGESDEYAINLLPYNRHPMMSKPPEIAQLIAKVNFKNEAAPIAANTTLRVIEPLQEGTNVLRVIMSEKMADIMKNKGGIPPRAFLINGKDFDLKRMDLHSQVGKVDHWQIINATTMDHPFHIHGGQFQVVQRAYRGQKTAPECLAWKDTINVRPGETVHVLMIQDKPGMRMFHCHIIEHEELGMMGNLMVI</sequence>
<keyword evidence="2 5" id="KW-0560">Oxidoreductase</keyword>
<dbReference type="PANTHER" id="PTHR11709:SF2">
    <property type="entry name" value="MULTICOPPER OXIDASE LPR1"/>
    <property type="match status" value="1"/>
</dbReference>
<dbReference type="Pfam" id="PF07731">
    <property type="entry name" value="Cu-oxidase_2"/>
    <property type="match status" value="1"/>
</dbReference>
<evidence type="ECO:0000259" key="4">
    <source>
        <dbReference type="Pfam" id="PF07732"/>
    </source>
</evidence>
<evidence type="ECO:0000259" key="3">
    <source>
        <dbReference type="Pfam" id="PF07731"/>
    </source>
</evidence>
<evidence type="ECO:0000313" key="6">
    <source>
        <dbReference type="Proteomes" id="UP000043316"/>
    </source>
</evidence>
<gene>
    <name evidence="5" type="primary">yacK_2</name>
    <name evidence="5" type="ORF">ERS008476_03589</name>
</gene>
<dbReference type="InterPro" id="IPR002355">
    <property type="entry name" value="Cu_oxidase_Cu_BS"/>
</dbReference>